<dbReference type="AlphaFoldDB" id="A0A8H6XAM2"/>
<evidence type="ECO:0000313" key="2">
    <source>
        <dbReference type="Proteomes" id="UP000620124"/>
    </source>
</evidence>
<name>A0A8H6XAM2_9AGAR</name>
<gene>
    <name evidence="1" type="ORF">MVEN_02135900</name>
</gene>
<organism evidence="1 2">
    <name type="scientific">Mycena venus</name>
    <dbReference type="NCBI Taxonomy" id="2733690"/>
    <lineage>
        <taxon>Eukaryota</taxon>
        <taxon>Fungi</taxon>
        <taxon>Dikarya</taxon>
        <taxon>Basidiomycota</taxon>
        <taxon>Agaricomycotina</taxon>
        <taxon>Agaricomycetes</taxon>
        <taxon>Agaricomycetidae</taxon>
        <taxon>Agaricales</taxon>
        <taxon>Marasmiineae</taxon>
        <taxon>Mycenaceae</taxon>
        <taxon>Mycena</taxon>
    </lineage>
</organism>
<protein>
    <recommendedName>
        <fullName evidence="3">F-box domain-containing protein</fullName>
    </recommendedName>
</protein>
<dbReference type="OrthoDB" id="2890847at2759"/>
<evidence type="ECO:0000313" key="1">
    <source>
        <dbReference type="EMBL" id="KAF7336994.1"/>
    </source>
</evidence>
<proteinExistence type="predicted"/>
<dbReference type="Proteomes" id="UP000620124">
    <property type="component" value="Unassembled WGS sequence"/>
</dbReference>
<keyword evidence="2" id="KW-1185">Reference proteome</keyword>
<reference evidence="1" key="1">
    <citation type="submission" date="2020-05" db="EMBL/GenBank/DDBJ databases">
        <title>Mycena genomes resolve the evolution of fungal bioluminescence.</title>
        <authorList>
            <person name="Tsai I.J."/>
        </authorList>
    </citation>
    <scope>NUCLEOTIDE SEQUENCE</scope>
    <source>
        <strain evidence="1">CCC161011</strain>
    </source>
</reference>
<accession>A0A8H6XAM2</accession>
<comment type="caution">
    <text evidence="1">The sequence shown here is derived from an EMBL/GenBank/DDBJ whole genome shotgun (WGS) entry which is preliminary data.</text>
</comment>
<dbReference type="EMBL" id="JACAZI010000022">
    <property type="protein sequence ID" value="KAF7336994.1"/>
    <property type="molecule type" value="Genomic_DNA"/>
</dbReference>
<evidence type="ECO:0008006" key="3">
    <source>
        <dbReference type="Google" id="ProtNLM"/>
    </source>
</evidence>
<sequence>MSLADSPFVDRLNTNYIPSDPEILEIRALLVDPADELARLDAQIEEMEFALSQLKEKRASLKAPIDAHRALISPMRRVPLDVLQEIFFSCLPMPSMNALIEPAEAPLLLGRICRHWRRVAYSSPMLWSSIHIPSLNYDYHSHALTSKLESVVGAWLERSATCPLSISFFDSTNYFGSNIGKHPLISQLLAISPRIRHLELSGDAHFLRPLLQLGPEDLSLLKSVRIQPTQNAIFDDHPEAANVFQIPTLEDVSLTVVEVVDPLSLPLRWSQLTGLNLQCYRIWTENGENGGSRL</sequence>